<feature type="region of interest" description="Disordered" evidence="1">
    <location>
        <begin position="207"/>
        <end position="230"/>
    </location>
</feature>
<dbReference type="AlphaFoldDB" id="A0AAD4EU17"/>
<proteinExistence type="predicted"/>
<dbReference type="Proteomes" id="UP001197093">
    <property type="component" value="Unassembled WGS sequence"/>
</dbReference>
<keyword evidence="3" id="KW-1185">Reference proteome</keyword>
<dbReference type="EMBL" id="JAHCVI010000005">
    <property type="protein sequence ID" value="KAG7285368.1"/>
    <property type="molecule type" value="Genomic_DNA"/>
</dbReference>
<sequence>MEGFDEDDYDERRNKPEGTTVQLIGCFLRYTLTSGLVQDVKRQEVRVRLNSNKAMAVINKTTVKAEDDGGISLLRRHSEGWQETNPFLALIEAKRAFQSLAYNDNAQYEPIVSDRTLAQYLGEAVHLSVFLIAATNTFVRFVHFRFGNDYAGYLDTNGAKNQRAFVRRNNDAFVRMQCTEWFDLNTAIGRREALCHVLALLRWHDNREEEEGSDSDSDSDSDSINDSDSE</sequence>
<name>A0AAD4EU17_9PEZI</name>
<feature type="compositionally biased region" description="Acidic residues" evidence="1">
    <location>
        <begin position="208"/>
        <end position="230"/>
    </location>
</feature>
<organism evidence="2 3">
    <name type="scientific">Staphylotrichum longicolle</name>
    <dbReference type="NCBI Taxonomy" id="669026"/>
    <lineage>
        <taxon>Eukaryota</taxon>
        <taxon>Fungi</taxon>
        <taxon>Dikarya</taxon>
        <taxon>Ascomycota</taxon>
        <taxon>Pezizomycotina</taxon>
        <taxon>Sordariomycetes</taxon>
        <taxon>Sordariomycetidae</taxon>
        <taxon>Sordariales</taxon>
        <taxon>Chaetomiaceae</taxon>
        <taxon>Staphylotrichum</taxon>
    </lineage>
</organism>
<gene>
    <name evidence="2" type="ORF">NEMBOFW57_009995</name>
</gene>
<comment type="caution">
    <text evidence="2">The sequence shown here is derived from an EMBL/GenBank/DDBJ whole genome shotgun (WGS) entry which is preliminary data.</text>
</comment>
<evidence type="ECO:0000256" key="1">
    <source>
        <dbReference type="SAM" id="MobiDB-lite"/>
    </source>
</evidence>
<protein>
    <submittedName>
        <fullName evidence="2">Uncharacterized protein</fullName>
    </submittedName>
</protein>
<accession>A0AAD4EU17</accession>
<evidence type="ECO:0000313" key="3">
    <source>
        <dbReference type="Proteomes" id="UP001197093"/>
    </source>
</evidence>
<reference evidence="2" key="1">
    <citation type="submission" date="2023-02" db="EMBL/GenBank/DDBJ databases">
        <authorList>
            <person name="Palmer J.M."/>
        </authorList>
    </citation>
    <scope>NUCLEOTIDE SEQUENCE</scope>
    <source>
        <strain evidence="2">FW57</strain>
    </source>
</reference>
<evidence type="ECO:0000313" key="2">
    <source>
        <dbReference type="EMBL" id="KAG7285368.1"/>
    </source>
</evidence>